<dbReference type="GO" id="GO:0005737">
    <property type="term" value="C:cytoplasm"/>
    <property type="evidence" value="ECO:0007669"/>
    <property type="project" value="UniProtKB-SubCell"/>
</dbReference>
<dbReference type="InParanoid" id="D4H2Q7"/>
<dbReference type="AlphaFoldDB" id="D4H2Q7"/>
<dbReference type="PANTHER" id="PTHR11986:SF79">
    <property type="entry name" value="ACETYLORNITHINE AMINOTRANSFERASE, MITOCHONDRIAL"/>
    <property type="match status" value="1"/>
</dbReference>
<dbReference type="Gene3D" id="3.90.1150.10">
    <property type="entry name" value="Aspartate Aminotransferase, domain 1"/>
    <property type="match status" value="1"/>
</dbReference>
<evidence type="ECO:0000313" key="7">
    <source>
        <dbReference type="Proteomes" id="UP000002012"/>
    </source>
</evidence>
<dbReference type="UniPathway" id="UPA00068">
    <property type="reaction ID" value="UER00109"/>
</dbReference>
<dbReference type="GO" id="GO:0030170">
    <property type="term" value="F:pyridoxal phosphate binding"/>
    <property type="evidence" value="ECO:0007669"/>
    <property type="project" value="InterPro"/>
</dbReference>
<evidence type="ECO:0000256" key="4">
    <source>
        <dbReference type="ARBA" id="ARBA00022898"/>
    </source>
</evidence>
<keyword evidence="5" id="KW-0055">Arginine biosynthesis</keyword>
<dbReference type="PANTHER" id="PTHR11986">
    <property type="entry name" value="AMINOTRANSFERASE CLASS III"/>
    <property type="match status" value="1"/>
</dbReference>
<dbReference type="KEGG" id="dap:Dacet_0318"/>
<organism evidence="6 7">
    <name type="scientific">Denitrovibrio acetiphilus (strain DSM 12809 / NBRC 114555 / N2460)</name>
    <dbReference type="NCBI Taxonomy" id="522772"/>
    <lineage>
        <taxon>Bacteria</taxon>
        <taxon>Pseudomonadati</taxon>
        <taxon>Deferribacterota</taxon>
        <taxon>Deferribacteres</taxon>
        <taxon>Deferribacterales</taxon>
        <taxon>Geovibrionaceae</taxon>
        <taxon>Denitrovibrio</taxon>
    </lineage>
</organism>
<dbReference type="NCBIfam" id="NF002325">
    <property type="entry name" value="PRK01278.1"/>
    <property type="match status" value="1"/>
</dbReference>
<evidence type="ECO:0000313" key="6">
    <source>
        <dbReference type="EMBL" id="ADD67118.1"/>
    </source>
</evidence>
<dbReference type="InterPro" id="IPR015421">
    <property type="entry name" value="PyrdxlP-dep_Trfase_major"/>
</dbReference>
<feature type="modified residue" description="N6-(pyridoxal phosphate)lysine" evidence="5">
    <location>
        <position position="243"/>
    </location>
</feature>
<comment type="similarity">
    <text evidence="5">Belongs to the class-III pyridoxal-phosphate-dependent aminotransferase family. ArgD subfamily.</text>
</comment>
<dbReference type="PaxDb" id="522772-Dacet_0318"/>
<dbReference type="Proteomes" id="UP000002012">
    <property type="component" value="Chromosome"/>
</dbReference>
<dbReference type="GO" id="GO:0003992">
    <property type="term" value="F:N2-acetyl-L-ornithine:2-oxoglutarate 5-aminotransferase activity"/>
    <property type="evidence" value="ECO:0007669"/>
    <property type="project" value="UniProtKB-UniRule"/>
</dbReference>
<reference evidence="6 7" key="1">
    <citation type="journal article" date="2010" name="Stand. Genomic Sci.">
        <title>Complete genome sequence of Denitrovibrio acetiphilus type strain (N2460).</title>
        <authorList>
            <person name="Kiss H."/>
            <person name="Lang E."/>
            <person name="Lapidus A."/>
            <person name="Copeland A."/>
            <person name="Nolan M."/>
            <person name="Glavina Del Rio T."/>
            <person name="Chen F."/>
            <person name="Lucas S."/>
            <person name="Tice H."/>
            <person name="Cheng J.F."/>
            <person name="Han C."/>
            <person name="Goodwin L."/>
            <person name="Pitluck S."/>
            <person name="Liolios K."/>
            <person name="Pati A."/>
            <person name="Ivanova N."/>
            <person name="Mavromatis K."/>
            <person name="Chen A."/>
            <person name="Palaniappan K."/>
            <person name="Land M."/>
            <person name="Hauser L."/>
            <person name="Chang Y.J."/>
            <person name="Jeffries C.D."/>
            <person name="Detter J.C."/>
            <person name="Brettin T."/>
            <person name="Spring S."/>
            <person name="Rohde M."/>
            <person name="Goker M."/>
            <person name="Woyke T."/>
            <person name="Bristow J."/>
            <person name="Eisen J.A."/>
            <person name="Markowitz V."/>
            <person name="Hugenholtz P."/>
            <person name="Kyrpides N.C."/>
            <person name="Klenk H.P."/>
        </authorList>
    </citation>
    <scope>NUCLEOTIDE SEQUENCE [LARGE SCALE GENOMIC DNA]</scope>
    <source>
        <strain evidence="7">DSM 12809 / NBRC 114555 / N2460</strain>
    </source>
</reference>
<feature type="binding site" evidence="5">
    <location>
        <position position="131"/>
    </location>
    <ligand>
        <name>N(2)-acetyl-L-ornithine</name>
        <dbReference type="ChEBI" id="CHEBI:57805"/>
    </ligand>
</feature>
<keyword evidence="5" id="KW-0963">Cytoplasm</keyword>
<dbReference type="PIRSF" id="PIRSF000521">
    <property type="entry name" value="Transaminase_4ab_Lys_Orn"/>
    <property type="match status" value="1"/>
</dbReference>
<feature type="binding site" evidence="5">
    <location>
        <position position="272"/>
    </location>
    <ligand>
        <name>pyridoxal 5'-phosphate</name>
        <dbReference type="ChEBI" id="CHEBI:597326"/>
    </ligand>
</feature>
<dbReference type="NCBIfam" id="TIGR00707">
    <property type="entry name" value="argD"/>
    <property type="match status" value="1"/>
</dbReference>
<dbReference type="HOGENOM" id="CLU_016922_10_1_0"/>
<feature type="binding site" evidence="5">
    <location>
        <position position="128"/>
    </location>
    <ligand>
        <name>pyridoxal 5'-phosphate</name>
        <dbReference type="ChEBI" id="CHEBI:597326"/>
    </ligand>
</feature>
<dbReference type="PROSITE" id="PS00600">
    <property type="entry name" value="AA_TRANSFER_CLASS_3"/>
    <property type="match status" value="1"/>
</dbReference>
<dbReference type="InterPro" id="IPR005814">
    <property type="entry name" value="Aminotrans_3"/>
</dbReference>
<evidence type="ECO:0000256" key="5">
    <source>
        <dbReference type="HAMAP-Rule" id="MF_01107"/>
    </source>
</evidence>
<dbReference type="FunFam" id="3.40.640.10:FF:000004">
    <property type="entry name" value="Acetylornithine aminotransferase"/>
    <property type="match status" value="1"/>
</dbReference>
<comment type="subcellular location">
    <subcellularLocation>
        <location evidence="5">Cytoplasm</location>
    </subcellularLocation>
</comment>
<comment type="subunit">
    <text evidence="5">Homodimer.</text>
</comment>
<name>D4H2Q7_DENA2</name>
<dbReference type="GO" id="GO:0042802">
    <property type="term" value="F:identical protein binding"/>
    <property type="evidence" value="ECO:0007669"/>
    <property type="project" value="TreeGrafter"/>
</dbReference>
<dbReference type="InterPro" id="IPR015424">
    <property type="entry name" value="PyrdxlP-dep_Trfase"/>
</dbReference>
<dbReference type="InterPro" id="IPR050103">
    <property type="entry name" value="Class-III_PLP-dep_AT"/>
</dbReference>
<accession>D4H2Q7</accession>
<feature type="binding site" evidence="5">
    <location>
        <position position="271"/>
    </location>
    <ligand>
        <name>N(2)-acetyl-L-ornithine</name>
        <dbReference type="ChEBI" id="CHEBI:57805"/>
    </ligand>
</feature>
<dbReference type="Gene3D" id="3.40.640.10">
    <property type="entry name" value="Type I PLP-dependent aspartate aminotransferase-like (Major domain)"/>
    <property type="match status" value="1"/>
</dbReference>
<dbReference type="CDD" id="cd00610">
    <property type="entry name" value="OAT_like"/>
    <property type="match status" value="1"/>
</dbReference>
<dbReference type="STRING" id="522772.Dacet_0318"/>
<dbReference type="Pfam" id="PF00202">
    <property type="entry name" value="Aminotran_3"/>
    <property type="match status" value="1"/>
</dbReference>
<dbReference type="InterPro" id="IPR049704">
    <property type="entry name" value="Aminotrans_3_PPA_site"/>
</dbReference>
<comment type="catalytic activity">
    <reaction evidence="5">
        <text>N(2)-acetyl-L-ornithine + 2-oxoglutarate = N-acetyl-L-glutamate 5-semialdehyde + L-glutamate</text>
        <dbReference type="Rhea" id="RHEA:18049"/>
        <dbReference type="ChEBI" id="CHEBI:16810"/>
        <dbReference type="ChEBI" id="CHEBI:29123"/>
        <dbReference type="ChEBI" id="CHEBI:29985"/>
        <dbReference type="ChEBI" id="CHEBI:57805"/>
        <dbReference type="EC" id="2.6.1.11"/>
    </reaction>
</comment>
<comment type="caution">
    <text evidence="5">Lacks conserved residue(s) required for the propagation of feature annotation.</text>
</comment>
<dbReference type="eggNOG" id="COG4992">
    <property type="taxonomic scope" value="Bacteria"/>
</dbReference>
<keyword evidence="2 5" id="KW-0028">Amino-acid biosynthesis</keyword>
<dbReference type="RefSeq" id="WP_013009663.1">
    <property type="nucleotide sequence ID" value="NC_013943.1"/>
</dbReference>
<gene>
    <name evidence="5" type="primary">argD</name>
    <name evidence="6" type="ordered locus">Dacet_0318</name>
</gene>
<comment type="cofactor">
    <cofactor evidence="5">
        <name>pyridoxal 5'-phosphate</name>
        <dbReference type="ChEBI" id="CHEBI:597326"/>
    </cofactor>
    <text evidence="5">Binds 1 pyridoxal phosphate per subunit.</text>
</comment>
<comment type="miscellaneous">
    <text evidence="5">May also have succinyldiaminopimelate aminotransferase activity, thus carrying out the corresponding step in lysine biosynthesis.</text>
</comment>
<evidence type="ECO:0000256" key="3">
    <source>
        <dbReference type="ARBA" id="ARBA00022679"/>
    </source>
</evidence>
<keyword evidence="3 5" id="KW-0808">Transferase</keyword>
<dbReference type="EMBL" id="CP001968">
    <property type="protein sequence ID" value="ADD67118.1"/>
    <property type="molecule type" value="Genomic_DNA"/>
</dbReference>
<dbReference type="GO" id="GO:0006526">
    <property type="term" value="P:L-arginine biosynthetic process"/>
    <property type="evidence" value="ECO:0007669"/>
    <property type="project" value="UniProtKB-UniRule"/>
</dbReference>
<sequence>MSAIFKNYARYPLSFVKGEGCRLTDDKGEIYFDFGSGISVVNLGHSHPAVTESICTQAGTLIHTSNLYNIPVQERLADKLSRRSFGGDVFFCNSGMEANEAALKLARIYGNTHFEGKRLRVITLENSFHGRSYMTLSATGQDKIKKGFEPVADFFTHIPANDFDALKREVDKGDVAAFMLELIQGEGGLCALNKKYLAQCADFCRKEGVMLILDEIQTGFCRTGSYFAYEQFGIEPDVITLAKGIANGVPMGAMIAKPEFAKYMTPGTHGTTFGGNFLACAAALAVFDVMNADGFLEEVNEKGAYMKEALENIFEGTDVTVLGMGMMLGAKIPGRQKEFINKAIENKLLLVPAGHDVVRIYPPLTISQEDLDAGLELISKTATDLGLGG</sequence>
<dbReference type="InterPro" id="IPR015422">
    <property type="entry name" value="PyrdxlP-dep_Trfase_small"/>
</dbReference>
<dbReference type="OrthoDB" id="9801052at2"/>
<proteinExistence type="inferred from homology"/>
<evidence type="ECO:0000256" key="1">
    <source>
        <dbReference type="ARBA" id="ARBA00022576"/>
    </source>
</evidence>
<protein>
    <recommendedName>
        <fullName evidence="5">Acetylornithine aminotransferase</fullName>
        <shortName evidence="5">ACOAT</shortName>
        <ecNumber evidence="5">2.6.1.11</ecNumber>
    </recommendedName>
</protein>
<feature type="binding site" evidence="5">
    <location>
        <begin position="214"/>
        <end position="217"/>
    </location>
    <ligand>
        <name>pyridoxal 5'-phosphate</name>
        <dbReference type="ChEBI" id="CHEBI:597326"/>
    </ligand>
</feature>
<comment type="pathway">
    <text evidence="5">Amino-acid biosynthesis; L-arginine biosynthesis; N(2)-acetyl-L-ornithine from L-glutamate: step 4/4.</text>
</comment>
<keyword evidence="1 5" id="KW-0032">Aminotransferase</keyword>
<evidence type="ECO:0000256" key="2">
    <source>
        <dbReference type="ARBA" id="ARBA00022605"/>
    </source>
</evidence>
<dbReference type="FunCoup" id="D4H2Q7">
    <property type="interactions" value="461"/>
</dbReference>
<dbReference type="HAMAP" id="MF_01107">
    <property type="entry name" value="ArgD_aminotrans_3"/>
    <property type="match status" value="1"/>
</dbReference>
<dbReference type="InterPro" id="IPR004636">
    <property type="entry name" value="AcOrn/SuccOrn_fam"/>
</dbReference>
<keyword evidence="4 5" id="KW-0663">Pyridoxal phosphate</keyword>
<dbReference type="SUPFAM" id="SSF53383">
    <property type="entry name" value="PLP-dependent transferases"/>
    <property type="match status" value="1"/>
</dbReference>
<dbReference type="EC" id="2.6.1.11" evidence="5"/>
<keyword evidence="7" id="KW-1185">Reference proteome</keyword>